<dbReference type="EMBL" id="NAJM01000032">
    <property type="protein sequence ID" value="RVX69123.1"/>
    <property type="molecule type" value="Genomic_DNA"/>
</dbReference>
<dbReference type="PANTHER" id="PTHR30575:SF0">
    <property type="entry name" value="XAA-ARG DIPEPTIDASE"/>
    <property type="match status" value="1"/>
</dbReference>
<dbReference type="OrthoDB" id="6119954at2759"/>
<name>A0A438N0E6_EXOME</name>
<evidence type="ECO:0000313" key="3">
    <source>
        <dbReference type="EMBL" id="RVX69123.1"/>
    </source>
</evidence>
<dbReference type="InterPro" id="IPR052030">
    <property type="entry name" value="Peptidase_M20/M20A_hydrolases"/>
</dbReference>
<dbReference type="GO" id="GO:0016805">
    <property type="term" value="F:dipeptidase activity"/>
    <property type="evidence" value="ECO:0007669"/>
    <property type="project" value="InterPro"/>
</dbReference>
<dbReference type="PIRSF" id="PIRSF037226">
    <property type="entry name" value="Amidohydrolase_ACY1L2_prd"/>
    <property type="match status" value="1"/>
</dbReference>
<dbReference type="Gene3D" id="3.40.630.10">
    <property type="entry name" value="Zn peptidases"/>
    <property type="match status" value="1"/>
</dbReference>
<dbReference type="Gene3D" id="3.30.70.360">
    <property type="match status" value="1"/>
</dbReference>
<dbReference type="SUPFAM" id="SSF55031">
    <property type="entry name" value="Bacterial exopeptidase dimerisation domain"/>
    <property type="match status" value="1"/>
</dbReference>
<proteinExistence type="inferred from homology"/>
<dbReference type="InterPro" id="IPR002933">
    <property type="entry name" value="Peptidase_M20"/>
</dbReference>
<evidence type="ECO:0000313" key="4">
    <source>
        <dbReference type="Proteomes" id="UP000288859"/>
    </source>
</evidence>
<dbReference type="SUPFAM" id="SSF53187">
    <property type="entry name" value="Zn-dependent exopeptidases"/>
    <property type="match status" value="1"/>
</dbReference>
<dbReference type="InterPro" id="IPR017144">
    <property type="entry name" value="Xaa-Arg_dipeptidase"/>
</dbReference>
<dbReference type="InterPro" id="IPR036264">
    <property type="entry name" value="Bact_exopeptidase_dim_dom"/>
</dbReference>
<dbReference type="NCBIfam" id="TIGR01891">
    <property type="entry name" value="amidohydrolases"/>
    <property type="match status" value="1"/>
</dbReference>
<gene>
    <name evidence="3" type="ORF">B0A52_06836</name>
</gene>
<dbReference type="CDD" id="cd05672">
    <property type="entry name" value="M20_ACY1L2-like"/>
    <property type="match status" value="1"/>
</dbReference>
<dbReference type="InterPro" id="IPR017439">
    <property type="entry name" value="Amidohydrolase"/>
</dbReference>
<comment type="caution">
    <text evidence="3">The sequence shown here is derived from an EMBL/GenBank/DDBJ whole genome shotgun (WGS) entry which is preliminary data.</text>
</comment>
<sequence>MSPGRLQETLCAKDLVDQVTASIQRHESRLMEINKKIHDNPELRYQEFQAHDNICTLMESLGYSVTRHAHGLETSFQVEYGCEGRVVVFNAEYDALPGIGHACGHNLIATSSIASFIATAEAMRRSNAIGRVRLLGTPAEESGGGKIKLITAGAYRDVDACLMSHPGPAAVTGSSSPKVFDGIAATRSLARKKVNVTFRGKNAHAGLNPWDGTNALDAVVSSYVNISLLRQQMSPTARVHGVVRNGGAEPNLIPDVAGLEYFAGATASGCTVECVWDKESDYKDLRPNMTLARIFTRCISRIGRTYLEDGRDITMGASTDMGNVCYELPSFHGVFSVGSEIPGASPHSPDFAAAAASETAFKLAMDCAKGMAMTAYEILTNEATSDQAWDEFKTEFAVR</sequence>
<comment type="similarity">
    <text evidence="1 2">Belongs to the peptidase M20A family.</text>
</comment>
<dbReference type="PANTHER" id="PTHR30575">
    <property type="entry name" value="PEPTIDASE M20"/>
    <property type="match status" value="1"/>
</dbReference>
<dbReference type="Proteomes" id="UP000288859">
    <property type="component" value="Unassembled WGS sequence"/>
</dbReference>
<evidence type="ECO:0000256" key="2">
    <source>
        <dbReference type="PIRNR" id="PIRNR037226"/>
    </source>
</evidence>
<organism evidence="3 4">
    <name type="scientific">Exophiala mesophila</name>
    <name type="common">Black yeast-like fungus</name>
    <dbReference type="NCBI Taxonomy" id="212818"/>
    <lineage>
        <taxon>Eukaryota</taxon>
        <taxon>Fungi</taxon>
        <taxon>Dikarya</taxon>
        <taxon>Ascomycota</taxon>
        <taxon>Pezizomycotina</taxon>
        <taxon>Eurotiomycetes</taxon>
        <taxon>Chaetothyriomycetidae</taxon>
        <taxon>Chaetothyriales</taxon>
        <taxon>Herpotrichiellaceae</taxon>
        <taxon>Exophiala</taxon>
    </lineage>
</organism>
<dbReference type="AlphaFoldDB" id="A0A438N0E6"/>
<protein>
    <recommendedName>
        <fullName evidence="2">Peptidase M20 domain-containing protein 2</fullName>
    </recommendedName>
</protein>
<dbReference type="Pfam" id="PF01546">
    <property type="entry name" value="Peptidase_M20"/>
    <property type="match status" value="1"/>
</dbReference>
<evidence type="ECO:0000256" key="1">
    <source>
        <dbReference type="ARBA" id="ARBA00006247"/>
    </source>
</evidence>
<reference evidence="3 4" key="1">
    <citation type="submission" date="2017-03" db="EMBL/GenBank/DDBJ databases">
        <title>Genomes of endolithic fungi from Antarctica.</title>
        <authorList>
            <person name="Coleine C."/>
            <person name="Masonjones S."/>
            <person name="Stajich J.E."/>
        </authorList>
    </citation>
    <scope>NUCLEOTIDE SEQUENCE [LARGE SCALE GENOMIC DNA]</scope>
    <source>
        <strain evidence="3 4">CCFEE 6314</strain>
    </source>
</reference>
<accession>A0A438N0E6</accession>